<comment type="similarity">
    <text evidence="11">In the C-terminal section; belongs to the NRP synthetase family.</text>
</comment>
<dbReference type="InterPro" id="IPR016036">
    <property type="entry name" value="Malonyl_transacylase_ACP-bd"/>
</dbReference>
<evidence type="ECO:0000256" key="10">
    <source>
        <dbReference type="ARBA" id="ARBA00023268"/>
    </source>
</evidence>
<dbReference type="FunFam" id="3.40.47.10:FF:000042">
    <property type="entry name" value="Polyketide synthase Pks13"/>
    <property type="match status" value="1"/>
</dbReference>
<dbReference type="CDD" id="cd08953">
    <property type="entry name" value="KR_2_SDR_x"/>
    <property type="match status" value="1"/>
</dbReference>
<proteinExistence type="inferred from homology"/>
<comment type="function">
    <text evidence="16">Part of the PpsABCDE complex involved in the biosynthesis of the lipid core common to phthiocerols and phenolphthiocerols by successive additions of malonyl-CoA or methylmalonyl-CoA extender units. PpsA can accept as substrate the activated forms of either icosanoyl (C20), docosanoyl (C22) or lignoceroyl (C24) groups from FadD26, or a (4-hydroxyphenyl)-C17 or (4-hydroxyphenyl)-C19 fatty acyl from FadD29. PpsA initiates the biosynthesis and extends its substrate using a malonyl-CoA extender unit. The PpsB and PpsC proteins add the second and third malonyl-CoA extender units. PpsD adds an (R)-methylmalonyl unit and PpsE adds a second (R)-methylmalonyl unit. The incorporation of the methylmalonyl units results in formation of two branched methyl groups in the elongated product.</text>
</comment>
<dbReference type="InterPro" id="IPR014030">
    <property type="entry name" value="Ketoacyl_synth_N"/>
</dbReference>
<feature type="domain" description="Ketosynthase family 3 (KS3)" evidence="23">
    <location>
        <begin position="2163"/>
        <end position="2589"/>
    </location>
</feature>
<dbReference type="GO" id="GO:0005829">
    <property type="term" value="C:cytosol"/>
    <property type="evidence" value="ECO:0007669"/>
    <property type="project" value="TreeGrafter"/>
</dbReference>
<dbReference type="SUPFAM" id="SSF56801">
    <property type="entry name" value="Acetyl-CoA synthetase-like"/>
    <property type="match status" value="2"/>
</dbReference>
<dbReference type="GO" id="GO:0034081">
    <property type="term" value="C:polyketide synthase complex"/>
    <property type="evidence" value="ECO:0007669"/>
    <property type="project" value="UniProtKB-ARBA"/>
</dbReference>
<dbReference type="Gene3D" id="3.30.300.30">
    <property type="match status" value="2"/>
</dbReference>
<dbReference type="Pfam" id="PF00668">
    <property type="entry name" value="Condensation"/>
    <property type="match status" value="2"/>
</dbReference>
<dbReference type="FunFam" id="1.10.1200.10:FF:000005">
    <property type="entry name" value="Nonribosomal peptide synthetase 1"/>
    <property type="match status" value="1"/>
</dbReference>
<dbReference type="SMART" id="SM00827">
    <property type="entry name" value="PKS_AT"/>
    <property type="match status" value="1"/>
</dbReference>
<dbReference type="InterPro" id="IPR020841">
    <property type="entry name" value="PKS_Beta-ketoAc_synthase_dom"/>
</dbReference>
<dbReference type="PROSITE" id="PS50075">
    <property type="entry name" value="CARRIER"/>
    <property type="match status" value="3"/>
</dbReference>
<dbReference type="InterPro" id="IPR014031">
    <property type="entry name" value="Ketoacyl_synth_C"/>
</dbReference>
<dbReference type="SUPFAM" id="SSF55048">
    <property type="entry name" value="Probable ACP-binding domain of malonyl-CoA ACP transacylase"/>
    <property type="match status" value="1"/>
</dbReference>
<dbReference type="InterPro" id="IPR001227">
    <property type="entry name" value="Ac_transferase_dom_sf"/>
</dbReference>
<dbReference type="GO" id="GO:0031177">
    <property type="term" value="F:phosphopantetheine binding"/>
    <property type="evidence" value="ECO:0007669"/>
    <property type="project" value="InterPro"/>
</dbReference>
<dbReference type="Pfam" id="PF13193">
    <property type="entry name" value="AMP-binding_C"/>
    <property type="match status" value="2"/>
</dbReference>
<feature type="domain" description="Carrier" evidence="22">
    <location>
        <begin position="1010"/>
        <end position="1085"/>
    </location>
</feature>
<evidence type="ECO:0000256" key="19">
    <source>
        <dbReference type="ARBA" id="ARBA00075053"/>
    </source>
</evidence>
<dbReference type="InterPro" id="IPR014043">
    <property type="entry name" value="Acyl_transferase_dom"/>
</dbReference>
<dbReference type="Pfam" id="PF21394">
    <property type="entry name" value="Beta-ketacyl_N"/>
    <property type="match status" value="1"/>
</dbReference>
<dbReference type="InterPro" id="IPR057326">
    <property type="entry name" value="KR_dom"/>
</dbReference>
<dbReference type="SMART" id="SM00822">
    <property type="entry name" value="PKS_KR"/>
    <property type="match status" value="1"/>
</dbReference>
<dbReference type="Pfam" id="PF00501">
    <property type="entry name" value="AMP-binding"/>
    <property type="match status" value="2"/>
</dbReference>
<dbReference type="InterPro" id="IPR001242">
    <property type="entry name" value="Condensation_dom"/>
</dbReference>
<dbReference type="GO" id="GO:0016491">
    <property type="term" value="F:oxidoreductase activity"/>
    <property type="evidence" value="ECO:0007669"/>
    <property type="project" value="UniProtKB-KW"/>
</dbReference>
<dbReference type="Gene3D" id="3.30.559.10">
    <property type="entry name" value="Chloramphenicol acetyltransferase-like domain"/>
    <property type="match status" value="2"/>
</dbReference>
<dbReference type="Gene3D" id="3.40.50.1820">
    <property type="entry name" value="alpha/beta hydrolase"/>
    <property type="match status" value="1"/>
</dbReference>
<dbReference type="Gene3D" id="3.40.366.10">
    <property type="entry name" value="Malonyl-Coenzyme A Acyl Carrier Protein, domain 2"/>
    <property type="match status" value="1"/>
</dbReference>
<comment type="cofactor">
    <cofactor evidence="2">
        <name>pantetheine 4'-phosphate</name>
        <dbReference type="ChEBI" id="CHEBI:47942"/>
    </cofactor>
</comment>
<protein>
    <recommendedName>
        <fullName evidence="18">Phenolphthiocerol/phthiocerol polyketide synthase subunit E</fullName>
        <ecNumber evidence="17">2.3.1.292</ecNumber>
    </recommendedName>
    <alternativeName>
        <fullName evidence="20">(Phenol)carboxyphthiodiolenone synthase subunit E</fullName>
    </alternativeName>
    <alternativeName>
        <fullName evidence="21">Beta-ketoacyl-acyl-carrier-protein synthase I</fullName>
    </alternativeName>
    <alternativeName>
        <fullName evidence="19">Phthiocerol synthesis polyketide synthase type I PpsE</fullName>
    </alternativeName>
</protein>
<dbReference type="Pfam" id="PF08659">
    <property type="entry name" value="KR"/>
    <property type="match status" value="1"/>
</dbReference>
<evidence type="ECO:0000256" key="5">
    <source>
        <dbReference type="ARBA" id="ARBA00022679"/>
    </source>
</evidence>
<evidence type="ECO:0000256" key="12">
    <source>
        <dbReference type="ARBA" id="ARBA00050973"/>
    </source>
</evidence>
<dbReference type="InterPro" id="IPR045851">
    <property type="entry name" value="AMP-bd_C_sf"/>
</dbReference>
<dbReference type="SMART" id="SM00825">
    <property type="entry name" value="PKS_KS"/>
    <property type="match status" value="1"/>
</dbReference>
<dbReference type="InterPro" id="IPR000873">
    <property type="entry name" value="AMP-dep_synth/lig_dom"/>
</dbReference>
<evidence type="ECO:0000256" key="9">
    <source>
        <dbReference type="ARBA" id="ARBA00023098"/>
    </source>
</evidence>
<evidence type="ECO:0000256" key="15">
    <source>
        <dbReference type="ARBA" id="ARBA00052745"/>
    </source>
</evidence>
<dbReference type="InterPro" id="IPR009081">
    <property type="entry name" value="PP-bd_ACP"/>
</dbReference>
<dbReference type="InterPro" id="IPR049490">
    <property type="entry name" value="C883_1060-like_KR_N"/>
</dbReference>
<dbReference type="GO" id="GO:0043041">
    <property type="term" value="P:amino acid activation for nonribosomal peptide biosynthetic process"/>
    <property type="evidence" value="ECO:0007669"/>
    <property type="project" value="TreeGrafter"/>
</dbReference>
<dbReference type="Gene3D" id="2.30.38.10">
    <property type="entry name" value="Luciferase, Domain 3"/>
    <property type="match status" value="2"/>
</dbReference>
<dbReference type="Gene3D" id="3.30.70.250">
    <property type="entry name" value="Malonyl-CoA ACP transacylase, ACP-binding"/>
    <property type="match status" value="1"/>
</dbReference>
<dbReference type="InterPro" id="IPR013968">
    <property type="entry name" value="PKS_KR"/>
</dbReference>
<keyword evidence="7" id="KW-0521">NADP</keyword>
<sequence length="3694" mass="402839">MSESDRTAKEELLALLLQEEGLLASETETIPRRSQHSHLTLSHAQQRLWFLDRFEDPGAANHNIIALQLSGTLHVYVLEQSLTEILRRHEVLRTVYEENNGQPLQVIRPPEPIHLEQIDLRTAPETASPATMETLIRDVGSRPFDLSQDLPWRVTLLICDANEFVLVFTLHHIISDAWSAGVLMRELAALYGAFQSGQLSPLPELSIQYGDFALWQREWLRGAVLDEQLHYWQRQLAGAPDLLNLNTDRPRLAVSSVPRALEHFHLDQSVTTPLKEISHQANATLFMTMLAGYAALLARFSGDDDITIGVPVANRRRREVEPLIGLFVNMLIMRADLSGDSDFFTLLDHVKQLSVEAFDHQDVPFERLVEVLNPERTRSHAPLFQVMFIFHNAPSEVPILPGLTVSARQIVSGVAQFDLTLEVTETGDTMACAFEYNAALFERETISRMIDCFRMLLHQAATRPDGRLWALPLLSEDALLYILDDLNATQVPGADISALPALFEATAERQPDAIALVTEGYVLTYRHLNERANRLAHYLISLGVGVGVRVGICLERSLEMVIAMLGILKAGGAYVPLDPSYPAERLAFMSSDAEVACVLTTEPLLSTLPADQAHLILLDHEQPIIGQASGRNPNRSILPDNAAYVMYTSGSTGKPKGVIGLHRGIVNRIAWMADRFPFQAGDVCCQKTSMNFVDAVWEIFGPLVGGVPLVILSDAVVRDIPRLVDALAAHRIRRIVLVPSLLRAMLETGPGLRERLPDLIVWVTSGERLPLELYQLFQTCLPGCRLLNLYGSSEVAADVTAHEVQDDLIAPTVPIGRPIANTRVFLLNRALQPVPLGVTGEIYVAGAGLAGGYLHRPGLTAERFLPCPFNAAPGARLFKTGDLGRYLADGAIEFVGRTDDQLKLLGRRIEPGEIESRLDAHAAIRKSAVVMQALQTVRPRLTAYLTYHQGEDADVADLRSFLRRQLPEYMVPSVFVPLPDLPLTPNGKIDRRNLAARPEVRQEASLHRDRAMTPSEELLAGLWAEVLGLAQVQAGDDFFGLGGHSLLATQLLWRVRESFGCDVPVSVLFASPTVKQLAARIEAIREADGSTQLPAIVSVDRDRDLPASFAQKRLWVLDRLQGANATYNLSAAFQLAGPLDLASLTQTFSALLSRHESLRTTFVEQPDGLIQRVEPPRPCQLKVEDLTHLPEAGRAERVAELAQREVSKPFDLALDLPLRVTLFQLGTTSHVLLLVVHHIAFDGWSTGIFLRELRLLYQAYLNGEEAVLPEPLTQYGDFAVWQRQLLQEGALDDQLDYWKQHLAGAPTHLDLPTDRSRPTVQTHRGARQPIHFHAHLITQVRALSRHAGATLFMTLCAAYAVMLARYSGQYDVVIGTPIANRTQKETEDVIGFFANTLALRIELDDDPSFEALLQRVRAAALDAYANQDAPFDVLVNVLQPTRDLSHTPLFQTMIVLQDTHDWQLELDGLRIEPMAVTPAIARFDLTLILHHHEDGLSGSFEYNCDLFDAETIERMAGHFTGLLEAAIADPTCPASRLQLMNSAELQQIARLGRDGSTPLTEATCLHHVFEQQARRIPDAIALCSQDAQLSYRHLNRRANLLAQHLLTLGVQPGVVVGLCVERSFDLMIGLLGILKAGGAYLPLDPNYPRDRLAFMLTDSAVPILVTQQHLLTSLPPDMTQTVILDTAQIGHRPDAEINVDGGATIDDLACVIYTSGSVGHPKGVMSSHRGLDRMAGAGARVYDVGATSRILQLVSLSFDVATADIAMAFVAGATLCFAPAEDLLPGPSLLRILSAMQVSHLSLPASLLIALPYAPLPALEVLVVGGEVCPIDVAAQWSQGRKVFNAYGPTETTVVATTGVYTPGQSTLPIGRPIAGAHVHILDHWGQPVPIGLAGELYIGGGGVTRGYAQRASLTAERFLPDPFSESPGARLFRTGDVASLRANGQFVFLGRVDRQIKYHGFRIEPGEIEGVFRHHPAVEQALVVLGQNTAEETCLVAYVVPTDNALINPDDLRRYAKEKLPANMVPAYVVFLDALPLTPNGKVDYQALPIPEHSPVASDTFAPPQTHTERVIADVWRAVLSSDAFGVFDNFFDVGGHSLLAVRVHGRLQARLQQPVSVVDLFQFPTIHALARHLTEGGTEGEMATSVAMDAGSRGDLAHTRSGAIAIIGMACRYPGARDITAFWQNLVQGIESITHFSDDDLRRAGGDPDLLYQPHFVKAGGVVADVDLFDAGFFGFSPREATVLDPQQRQLLELAWVALETAGYDPTRYLGAIGVFAGVGMNTYLSRILYPDGSVPQSAEGFQAVTANDKDFVATQIAYRFNLQGPAVTVQSACSTSLVAIAMASQSLRSGACDMALAGGASIFVPQVRGYLYEEGMIMSPDGHCRAFDADAQGTVGSNGAGVVLLKPLEVALADGDSIDAVILGSAINNDGASKVGYTAPSVEGQVRVIRAVLAASGVEPKTIGYVETHGTGTPLGDPIEIRALTQAFGPHTQPQSCAIGSVKTNIGHTDTAAGVAGLIKAVLALRHGVIPPSLHFTQPNPQLDLACSPFYVNTALTPWPDGETPRRAGISSFGIGGTNAHVVLEQAPPVGATAQNLAPQVLVISARSETARKQIGTNLAAHLRTHPEIDLPSVAYTLQMGRRAWPHRQAVVCQTLEDAIEGLEGQTTRGVTAGTVSAVSVPVVFMFSGQGSQYVHMAADLYAKAPVFRHWLNHCCDQLTERLGVDLRHLLYPSPDAEAEAAARLRRTDMAQPALFVVEYALAQLWMSWGVKPAALMGHSLGEYVAACLAGVFTLEDALALVCERGRLMQRQPPGVMLAVALSEEKLRTMLRAELSVAAVNGPTSCVVSGPESMIRALQQHLEAEGYGCRDLTTSHAFHSAMMEPVLQPFTGHLAACQRQAPAIPMMSTLNGQWLTAEQAQDPAYWAAQLRQTVRFARGVETLCEQLEAVLLEVGPGRALETHAKACLARPAERMVLSSLPPAGHLGLSEAPYIMRTVGQLWITGVDIDWAEVHAPRQPQRLPLPTYPFEYQSYWGDTVTRPHAPSETRSSKPSGLSEWFYLPSWKRSVMTLQQVHAKVTPGPCLILADASSLAGQLAERLRDRGQAVVLARPGDRFAVESESCFSLVPTRVEDYQVLMTTLQAQDKMPHTILQMWGLDRSTSDRLSLDNIEHHLDLGLYSLLALARAVGHLHITDALQILTMSQDMLDVTGTEQLNPSRAPILGAIKTIPLEYPNLTCRLIDLPRTRAGSYPDTHIVDHIAQELDRDPGDPVVAYRGPHRFVPSYEPIVLEAVEPSMPRLRQQGTYIITGGLGSMGLTIAGYLAEHWRANLVLISRTGLPERSQWPDWLDAHDAEEPVSSRIRQVQALEAYESTVFIYAADVADADRMAHILAEVRAQCGPIHGVVHAAGVADYAGVIHLRSHESIVQALAAKVTGTVVLDQLLARDPLDFMVLCSTLGSVLYRAKFGQVGYATANEFLDAFAPYKMQRDGTFTVAINWDDWAEAGMSVASLERYQAGQGQTRSSGLSINGMSSTQGVDVFKRILASAHSRVVVSLRSLPELLAADTIVDDVLPHHASQLHVRPEVSSVYRAPSNDTETVLAALWQNLFGIEQVGVDDHFFELGGHSLLAVELLSAVRDAFQVELPLARIFETPTIAAQAPYIEHLALRQVLDGTAADNELGEGEEEFEL</sequence>
<dbReference type="InterPro" id="IPR020806">
    <property type="entry name" value="PKS_PP-bd"/>
</dbReference>
<keyword evidence="8" id="KW-0560">Oxidoreductase</keyword>
<dbReference type="Gene3D" id="3.40.47.10">
    <property type="match status" value="1"/>
</dbReference>
<evidence type="ECO:0000256" key="2">
    <source>
        <dbReference type="ARBA" id="ARBA00001957"/>
    </source>
</evidence>
<keyword evidence="5" id="KW-0808">Transferase</keyword>
<dbReference type="GO" id="GO:0006633">
    <property type="term" value="P:fatty acid biosynthetic process"/>
    <property type="evidence" value="ECO:0007669"/>
    <property type="project" value="InterPro"/>
</dbReference>
<evidence type="ECO:0000256" key="7">
    <source>
        <dbReference type="ARBA" id="ARBA00022857"/>
    </source>
</evidence>
<dbReference type="Gene3D" id="3.40.50.720">
    <property type="entry name" value="NAD(P)-binding Rossmann-like Domain"/>
    <property type="match status" value="1"/>
</dbReference>
<dbReference type="Gene3D" id="3.40.50.980">
    <property type="match status" value="4"/>
</dbReference>
<dbReference type="Gene3D" id="3.30.70.3290">
    <property type="match status" value="1"/>
</dbReference>
<evidence type="ECO:0000256" key="16">
    <source>
        <dbReference type="ARBA" id="ARBA00058455"/>
    </source>
</evidence>
<dbReference type="Gene3D" id="3.30.559.30">
    <property type="entry name" value="Nonribosomal peptide synthetase, condensation domain"/>
    <property type="match status" value="2"/>
</dbReference>
<evidence type="ECO:0000256" key="13">
    <source>
        <dbReference type="ARBA" id="ARBA00051971"/>
    </source>
</evidence>
<dbReference type="PANTHER" id="PTHR45527">
    <property type="entry name" value="NONRIBOSOMAL PEPTIDE SYNTHETASE"/>
    <property type="match status" value="1"/>
</dbReference>
<comment type="catalytic activity">
    <reaction evidence="15">
        <text>icosanoyl-[(phenol)carboxyphthiodiolenone synthase] + 2 (S)-methylmalonyl-CoA + 3 malonyl-CoA + 5 NADPH + 10 H(+) = C32-carboxyphthiodiolenone-[(phenol)carboxyphthiodiolenone synthase] + 5 CO2 + 5 NADP(+) + 5 CoA + 2 H2O</text>
        <dbReference type="Rhea" id="RHEA:57748"/>
        <dbReference type="Rhea" id="RHEA-COMP:14985"/>
        <dbReference type="Rhea" id="RHEA-COMP:14986"/>
        <dbReference type="ChEBI" id="CHEBI:15377"/>
        <dbReference type="ChEBI" id="CHEBI:15378"/>
        <dbReference type="ChEBI" id="CHEBI:16526"/>
        <dbReference type="ChEBI" id="CHEBI:57287"/>
        <dbReference type="ChEBI" id="CHEBI:57327"/>
        <dbReference type="ChEBI" id="CHEBI:57384"/>
        <dbReference type="ChEBI" id="CHEBI:57783"/>
        <dbReference type="ChEBI" id="CHEBI:58349"/>
        <dbReference type="ChEBI" id="CHEBI:87848"/>
        <dbReference type="ChEBI" id="CHEBI:142236"/>
        <dbReference type="EC" id="2.3.1.292"/>
    </reaction>
</comment>
<dbReference type="PROSITE" id="PS52004">
    <property type="entry name" value="KS3_2"/>
    <property type="match status" value="1"/>
</dbReference>
<dbReference type="EMBL" id="LC160290">
    <property type="protein sequence ID" value="BAW32323.1"/>
    <property type="molecule type" value="Genomic_DNA"/>
</dbReference>
<evidence type="ECO:0000256" key="8">
    <source>
        <dbReference type="ARBA" id="ARBA00023002"/>
    </source>
</evidence>
<dbReference type="Pfam" id="PF00109">
    <property type="entry name" value="ketoacyl-synt"/>
    <property type="match status" value="1"/>
</dbReference>
<keyword evidence="10" id="KW-0511">Multifunctional enzyme</keyword>
<dbReference type="InterPro" id="IPR020845">
    <property type="entry name" value="AMP-binding_CS"/>
</dbReference>
<dbReference type="FunFam" id="3.30.300.30:FF:000015">
    <property type="entry name" value="Nonribosomal peptide synthase SidD"/>
    <property type="match status" value="1"/>
</dbReference>
<comment type="cofactor">
    <cofactor evidence="1">
        <name>NADP(+)</name>
        <dbReference type="ChEBI" id="CHEBI:58349"/>
    </cofactor>
</comment>
<keyword evidence="4" id="KW-0597">Phosphoprotein</keyword>
<dbReference type="Pfam" id="PF22621">
    <property type="entry name" value="CurL-like_PKS_C"/>
    <property type="match status" value="1"/>
</dbReference>
<dbReference type="SUPFAM" id="SSF51735">
    <property type="entry name" value="NAD(P)-binding Rossmann-fold domains"/>
    <property type="match status" value="2"/>
</dbReference>
<dbReference type="InterPro" id="IPR036291">
    <property type="entry name" value="NAD(P)-bd_dom_sf"/>
</dbReference>
<dbReference type="FunFam" id="3.40.50.12780:FF:000012">
    <property type="entry name" value="Non-ribosomal peptide synthetase"/>
    <property type="match status" value="2"/>
</dbReference>
<dbReference type="InterPro" id="IPR010071">
    <property type="entry name" value="AA_adenyl_dom"/>
</dbReference>
<keyword evidence="3" id="KW-0596">Phosphopantetheine</keyword>
<evidence type="ECO:0000259" key="22">
    <source>
        <dbReference type="PROSITE" id="PS50075"/>
    </source>
</evidence>
<dbReference type="InterPro" id="IPR025110">
    <property type="entry name" value="AMP-bd_C"/>
</dbReference>
<dbReference type="FunFam" id="3.40.50.980:FF:000001">
    <property type="entry name" value="Non-ribosomal peptide synthetase"/>
    <property type="match status" value="2"/>
</dbReference>
<dbReference type="InterPro" id="IPR016035">
    <property type="entry name" value="Acyl_Trfase/lysoPLipase"/>
</dbReference>
<dbReference type="InterPro" id="IPR018201">
    <property type="entry name" value="Ketoacyl_synth_AS"/>
</dbReference>
<comment type="catalytic activity">
    <reaction evidence="12">
        <text>17-(4-hydroxyphenyl)heptadecanoyl-[(phenol)carboxyphthiodiolenone synthase] + 2 (S)-methylmalonyl-CoA + 3 malonyl-CoA + 5 NADPH + 10 H(+) = C35-(phenol)carboxyphthiodiolenone-[(phenol)carboxyphthiodiolenone synthase] + 5 CO2 + 5 NADP(+) + 5 CoA + 2 H2O</text>
        <dbReference type="Rhea" id="RHEA:57756"/>
        <dbReference type="Rhea" id="RHEA-COMP:14272"/>
        <dbReference type="Rhea" id="RHEA-COMP:14989"/>
        <dbReference type="ChEBI" id="CHEBI:15377"/>
        <dbReference type="ChEBI" id="CHEBI:15378"/>
        <dbReference type="ChEBI" id="CHEBI:16526"/>
        <dbReference type="ChEBI" id="CHEBI:57287"/>
        <dbReference type="ChEBI" id="CHEBI:57327"/>
        <dbReference type="ChEBI" id="CHEBI:57384"/>
        <dbReference type="ChEBI" id="CHEBI:57783"/>
        <dbReference type="ChEBI" id="CHEBI:58349"/>
        <dbReference type="ChEBI" id="CHEBI:133300"/>
        <dbReference type="ChEBI" id="CHEBI:142259"/>
        <dbReference type="EC" id="2.3.1.292"/>
    </reaction>
</comment>
<evidence type="ECO:0000256" key="3">
    <source>
        <dbReference type="ARBA" id="ARBA00022450"/>
    </source>
</evidence>
<evidence type="ECO:0000256" key="17">
    <source>
        <dbReference type="ARBA" id="ARBA00066974"/>
    </source>
</evidence>
<dbReference type="InterPro" id="IPR036736">
    <property type="entry name" value="ACP-like_sf"/>
</dbReference>
<dbReference type="Pfam" id="PF00550">
    <property type="entry name" value="PP-binding"/>
    <property type="match status" value="3"/>
</dbReference>
<feature type="domain" description="Carrier" evidence="22">
    <location>
        <begin position="3596"/>
        <end position="3671"/>
    </location>
</feature>
<comment type="catalytic activity">
    <reaction evidence="14">
        <text>docosanoyl-[(phenol)carboxyphthiodiolenone synthase] + 2 (S)-methylmalonyl-CoA + 3 malonyl-CoA + 5 NADPH + 10 H(+) = C34-carboxyphthiodiolenone-[(phenol)carboxyphthiodiolenone synthase] + 5 CO2 + 5 NADP(+) + 5 CoA + 2 H2O</text>
        <dbReference type="Rhea" id="RHEA:57752"/>
        <dbReference type="Rhea" id="RHEA-COMP:14987"/>
        <dbReference type="Rhea" id="RHEA-COMP:14988"/>
        <dbReference type="ChEBI" id="CHEBI:15377"/>
        <dbReference type="ChEBI" id="CHEBI:15378"/>
        <dbReference type="ChEBI" id="CHEBI:16526"/>
        <dbReference type="ChEBI" id="CHEBI:57287"/>
        <dbReference type="ChEBI" id="CHEBI:57327"/>
        <dbReference type="ChEBI" id="CHEBI:57384"/>
        <dbReference type="ChEBI" id="CHEBI:57783"/>
        <dbReference type="ChEBI" id="CHEBI:58349"/>
        <dbReference type="ChEBI" id="CHEBI:142237"/>
        <dbReference type="ChEBI" id="CHEBI:142238"/>
        <dbReference type="EC" id="2.3.1.292"/>
    </reaction>
</comment>
<dbReference type="InterPro" id="IPR029058">
    <property type="entry name" value="AB_hydrolase_fold"/>
</dbReference>
<dbReference type="FunFam" id="2.30.38.10:FF:000001">
    <property type="entry name" value="Non-ribosomal peptide synthetase PvdI"/>
    <property type="match status" value="1"/>
</dbReference>
<dbReference type="CDD" id="cd00833">
    <property type="entry name" value="PKS"/>
    <property type="match status" value="1"/>
</dbReference>
<dbReference type="NCBIfam" id="NF003417">
    <property type="entry name" value="PRK04813.1"/>
    <property type="match status" value="2"/>
</dbReference>
<dbReference type="Pfam" id="PF02801">
    <property type="entry name" value="Ketoacyl-synt_C"/>
    <property type="match status" value="1"/>
</dbReference>
<dbReference type="SUPFAM" id="SSF52777">
    <property type="entry name" value="CoA-dependent acyltransferases"/>
    <property type="match status" value="4"/>
</dbReference>
<keyword evidence="6" id="KW-0276">Fatty acid metabolism</keyword>
<evidence type="ECO:0000259" key="23">
    <source>
        <dbReference type="PROSITE" id="PS52004"/>
    </source>
</evidence>
<dbReference type="SUPFAM" id="SSF52151">
    <property type="entry name" value="FabD/lysophospholipase-like"/>
    <property type="match status" value="1"/>
</dbReference>
<keyword evidence="9" id="KW-0443">Lipid metabolism</keyword>
<dbReference type="PANTHER" id="PTHR45527:SF1">
    <property type="entry name" value="FATTY ACID SYNTHASE"/>
    <property type="match status" value="1"/>
</dbReference>
<dbReference type="InterPro" id="IPR023213">
    <property type="entry name" value="CAT-like_dom_sf"/>
</dbReference>
<dbReference type="SUPFAM" id="SSF47336">
    <property type="entry name" value="ACP-like"/>
    <property type="match status" value="3"/>
</dbReference>
<gene>
    <name evidence="24" type="primary">kasB</name>
</gene>
<feature type="domain" description="Carrier" evidence="22">
    <location>
        <begin position="2064"/>
        <end position="2139"/>
    </location>
</feature>
<reference evidence="24" key="1">
    <citation type="journal article" date="2016" name="PLoS ONE">
        <title>Metagenomic Analysis of the Sponge Discodermia Reveals the Production of the Cyanobacterial Natural Product Kasumigamide by 'Entotheonella'.</title>
        <authorList>
            <person name="Nakashima Y."/>
            <person name="Egami Y."/>
            <person name="Kimura M."/>
            <person name="Wakimoto T."/>
            <person name="Abe I."/>
        </authorList>
    </citation>
    <scope>NUCLEOTIDE SEQUENCE</scope>
</reference>
<dbReference type="SUPFAM" id="SSF53901">
    <property type="entry name" value="Thiolase-like"/>
    <property type="match status" value="1"/>
</dbReference>
<dbReference type="InterPro" id="IPR006162">
    <property type="entry name" value="Ppantetheine_attach_site"/>
</dbReference>
<evidence type="ECO:0000256" key="20">
    <source>
        <dbReference type="ARBA" id="ARBA00078169"/>
    </source>
</evidence>
<evidence type="ECO:0000256" key="18">
    <source>
        <dbReference type="ARBA" id="ARBA00073623"/>
    </source>
</evidence>
<dbReference type="GO" id="GO:0004315">
    <property type="term" value="F:3-oxoacyl-[acyl-carrier-protein] synthase activity"/>
    <property type="evidence" value="ECO:0007669"/>
    <property type="project" value="InterPro"/>
</dbReference>
<dbReference type="PROSITE" id="PS00012">
    <property type="entry name" value="PHOSPHOPANTETHEINE"/>
    <property type="match status" value="2"/>
</dbReference>
<name>A0A1L7NR30_9BACT</name>
<evidence type="ECO:0000256" key="1">
    <source>
        <dbReference type="ARBA" id="ARBA00001937"/>
    </source>
</evidence>
<dbReference type="GO" id="GO:0044550">
    <property type="term" value="P:secondary metabolite biosynthetic process"/>
    <property type="evidence" value="ECO:0007669"/>
    <property type="project" value="TreeGrafter"/>
</dbReference>
<comment type="catalytic activity">
    <reaction evidence="13">
        <text>19-(4-hydroxyphenyl)nonadecanoyl-[(phenol)carboxyphthiodiolenone synthase] + 2 (S)-methylmalonyl-CoA + 3 malonyl-CoA + 5 NADPH + 10 H(+) = C37-(phenol)carboxyphthiodiolenone-[(phenol)carboxyphthiodiolenone synthase] + 5 CO2 + 5 NADP(+) + 5 CoA + 2 H2O</text>
        <dbReference type="Rhea" id="RHEA:57760"/>
        <dbReference type="Rhea" id="RHEA-COMP:14273"/>
        <dbReference type="Rhea" id="RHEA-COMP:14990"/>
        <dbReference type="ChEBI" id="CHEBI:15377"/>
        <dbReference type="ChEBI" id="CHEBI:15378"/>
        <dbReference type="ChEBI" id="CHEBI:16526"/>
        <dbReference type="ChEBI" id="CHEBI:57287"/>
        <dbReference type="ChEBI" id="CHEBI:57327"/>
        <dbReference type="ChEBI" id="CHEBI:57384"/>
        <dbReference type="ChEBI" id="CHEBI:57783"/>
        <dbReference type="ChEBI" id="CHEBI:58349"/>
        <dbReference type="ChEBI" id="CHEBI:133301"/>
        <dbReference type="ChEBI" id="CHEBI:142260"/>
        <dbReference type="EC" id="2.3.1.292"/>
    </reaction>
</comment>
<dbReference type="Gene3D" id="1.10.1200.10">
    <property type="entry name" value="ACP-like"/>
    <property type="match status" value="2"/>
</dbReference>
<dbReference type="SMART" id="SM00823">
    <property type="entry name" value="PKS_PP"/>
    <property type="match status" value="3"/>
</dbReference>
<dbReference type="InterPro" id="IPR016039">
    <property type="entry name" value="Thiolase-like"/>
</dbReference>
<accession>A0A1L7NR30</accession>
<evidence type="ECO:0000256" key="14">
    <source>
        <dbReference type="ARBA" id="ARBA00052119"/>
    </source>
</evidence>
<dbReference type="Pfam" id="PF00698">
    <property type="entry name" value="Acyl_transf_1"/>
    <property type="match status" value="1"/>
</dbReference>
<dbReference type="FunFam" id="1.10.1200.10:FF:000016">
    <property type="entry name" value="Non-ribosomal peptide synthase"/>
    <property type="match status" value="2"/>
</dbReference>
<evidence type="ECO:0000256" key="4">
    <source>
        <dbReference type="ARBA" id="ARBA00022553"/>
    </source>
</evidence>
<dbReference type="PROSITE" id="PS00455">
    <property type="entry name" value="AMP_BINDING"/>
    <property type="match status" value="1"/>
</dbReference>
<dbReference type="EC" id="2.3.1.292" evidence="17"/>
<evidence type="ECO:0000313" key="24">
    <source>
        <dbReference type="EMBL" id="BAW32323.1"/>
    </source>
</evidence>
<dbReference type="CDD" id="cd19531">
    <property type="entry name" value="LCL_NRPS-like"/>
    <property type="match status" value="2"/>
</dbReference>
<dbReference type="CDD" id="cd05930">
    <property type="entry name" value="A_NRPS"/>
    <property type="match status" value="1"/>
</dbReference>
<dbReference type="NCBIfam" id="TIGR01733">
    <property type="entry name" value="AA-adenyl-dom"/>
    <property type="match status" value="2"/>
</dbReference>
<evidence type="ECO:0000256" key="6">
    <source>
        <dbReference type="ARBA" id="ARBA00022832"/>
    </source>
</evidence>
<organism evidence="24">
    <name type="scientific">uncultured Candidatus Entotheonella sp</name>
    <dbReference type="NCBI Taxonomy" id="312019"/>
    <lineage>
        <taxon>Bacteria</taxon>
        <taxon>Pseudomonadati</taxon>
        <taxon>Nitrospinota/Tectimicrobiota group</taxon>
        <taxon>Candidatus Tectimicrobiota</taxon>
        <taxon>Candidatus Entotheonellia</taxon>
        <taxon>Candidatus Entotheonellales</taxon>
        <taxon>Candidatus Entotheonellaceae</taxon>
        <taxon>Candidatus Entotheonella</taxon>
        <taxon>environmental samples</taxon>
    </lineage>
</organism>
<evidence type="ECO:0000256" key="11">
    <source>
        <dbReference type="ARBA" id="ARBA00029443"/>
    </source>
</evidence>
<evidence type="ECO:0000256" key="21">
    <source>
        <dbReference type="ARBA" id="ARBA00084020"/>
    </source>
</evidence>
<dbReference type="PROSITE" id="PS00606">
    <property type="entry name" value="KS3_1"/>
    <property type="match status" value="1"/>
</dbReference>